<dbReference type="EMBL" id="VUJU01012334">
    <property type="protein sequence ID" value="KAF0707960.1"/>
    <property type="molecule type" value="Genomic_DNA"/>
</dbReference>
<name>A0A6G0VSW1_APHCR</name>
<accession>A0A6G0VSW1</accession>
<proteinExistence type="predicted"/>
<sequence length="102" mass="11778">GLKFSNNSNDTEFLNQFPFHTEESVIACEKLLQTDNDIKENFKHFLHSIGGVDAKSHIRRILNKLFSNKFAINCSWTGRAFEKNISKYKIQNLQIIAVMKCV</sequence>
<keyword evidence="3" id="KW-1185">Reference proteome</keyword>
<organism evidence="2 3">
    <name type="scientific">Aphis craccivora</name>
    <name type="common">Cowpea aphid</name>
    <dbReference type="NCBI Taxonomy" id="307492"/>
    <lineage>
        <taxon>Eukaryota</taxon>
        <taxon>Metazoa</taxon>
        <taxon>Ecdysozoa</taxon>
        <taxon>Arthropoda</taxon>
        <taxon>Hexapoda</taxon>
        <taxon>Insecta</taxon>
        <taxon>Pterygota</taxon>
        <taxon>Neoptera</taxon>
        <taxon>Paraneoptera</taxon>
        <taxon>Hemiptera</taxon>
        <taxon>Sternorrhyncha</taxon>
        <taxon>Aphidomorpha</taxon>
        <taxon>Aphidoidea</taxon>
        <taxon>Aphididae</taxon>
        <taxon>Aphidini</taxon>
        <taxon>Aphis</taxon>
        <taxon>Aphis</taxon>
    </lineage>
</organism>
<gene>
    <name evidence="2" type="ORF">FWK35_00032690</name>
</gene>
<dbReference type="InterPro" id="IPR032071">
    <property type="entry name" value="DUF4806"/>
</dbReference>
<feature type="domain" description="DUF4806" evidence="1">
    <location>
        <begin position="16"/>
        <end position="95"/>
    </location>
</feature>
<dbReference type="AlphaFoldDB" id="A0A6G0VSW1"/>
<comment type="caution">
    <text evidence="2">The sequence shown here is derived from an EMBL/GenBank/DDBJ whole genome shotgun (WGS) entry which is preliminary data.</text>
</comment>
<dbReference type="OrthoDB" id="6626140at2759"/>
<evidence type="ECO:0000313" key="3">
    <source>
        <dbReference type="Proteomes" id="UP000478052"/>
    </source>
</evidence>
<dbReference type="Proteomes" id="UP000478052">
    <property type="component" value="Unassembled WGS sequence"/>
</dbReference>
<protein>
    <submittedName>
        <fullName evidence="2">Integrase catalytic domain-containing protein</fullName>
    </submittedName>
</protein>
<dbReference type="Pfam" id="PF16064">
    <property type="entry name" value="DUF4806"/>
    <property type="match status" value="1"/>
</dbReference>
<evidence type="ECO:0000259" key="1">
    <source>
        <dbReference type="Pfam" id="PF16064"/>
    </source>
</evidence>
<feature type="non-terminal residue" evidence="2">
    <location>
        <position position="1"/>
    </location>
</feature>
<evidence type="ECO:0000313" key="2">
    <source>
        <dbReference type="EMBL" id="KAF0707960.1"/>
    </source>
</evidence>
<reference evidence="2 3" key="1">
    <citation type="submission" date="2019-08" db="EMBL/GenBank/DDBJ databases">
        <title>Whole genome of Aphis craccivora.</title>
        <authorList>
            <person name="Voronova N.V."/>
            <person name="Shulinski R.S."/>
            <person name="Bandarenka Y.V."/>
            <person name="Zhorov D.G."/>
            <person name="Warner D."/>
        </authorList>
    </citation>
    <scope>NUCLEOTIDE SEQUENCE [LARGE SCALE GENOMIC DNA]</scope>
    <source>
        <strain evidence="2">180601</strain>
        <tissue evidence="2">Whole Body</tissue>
    </source>
</reference>